<dbReference type="Pfam" id="PF17674">
    <property type="entry name" value="HHH_9"/>
    <property type="match status" value="1"/>
</dbReference>
<dbReference type="InterPro" id="IPR010994">
    <property type="entry name" value="RuvA_2-like"/>
</dbReference>
<dbReference type="InterPro" id="IPR050437">
    <property type="entry name" value="Ribos_protein_bS1-like"/>
</dbReference>
<dbReference type="InterPro" id="IPR041692">
    <property type="entry name" value="HHH_9"/>
</dbReference>
<dbReference type="InterPro" id="IPR023323">
    <property type="entry name" value="Tex-like_dom_sf"/>
</dbReference>
<dbReference type="PANTHER" id="PTHR10724:SF10">
    <property type="entry name" value="S1 RNA-BINDING DOMAIN-CONTAINING PROTEIN 1"/>
    <property type="match status" value="1"/>
</dbReference>
<dbReference type="RefSeq" id="XP_007432576.2">
    <property type="nucleotide sequence ID" value="XM_007432514.2"/>
</dbReference>
<dbReference type="GO" id="GO:0003729">
    <property type="term" value="F:mRNA binding"/>
    <property type="evidence" value="ECO:0007669"/>
    <property type="project" value="TreeGrafter"/>
</dbReference>
<dbReference type="Proteomes" id="UP000695026">
    <property type="component" value="Unplaced"/>
</dbReference>
<sequence length="321" mass="35737">NTTQLLLDFSFSILPNSQHDVSQTLLKATLDSVVEECVSFVGVDINICSETLLRHIAGLNANRAKNIIEWREKNGPFVNREQLKDVKGLGPKSFQQCAGFIRINQEYIRTFCSQQSELAAGGHKVATNEKQCKKKTKAGANVIQQPNPLDQTCIHPESYNIAMRFLALIGESHCNIGKSEMQQKVNAIIEREGMDGITKRLNTAEQTLQIIIDGLTQPESFDIRKDFDQPDFKKSIVCPEDLRVGTILTGRVENATLFGVFVDIGVGRAGLIPIRSITEDKLSKAKKRRSLGLGPGEKVEVKVREIDLPRSRISLDLIRVL</sequence>
<dbReference type="Gene3D" id="1.10.3500.10">
    <property type="entry name" value="Tex N-terminal region-like"/>
    <property type="match status" value="1"/>
</dbReference>
<dbReference type="KEGG" id="pbi:103049005"/>
<dbReference type="InterPro" id="IPR012340">
    <property type="entry name" value="NA-bd_OB-fold"/>
</dbReference>
<dbReference type="OMA" id="HRITEDK"/>
<dbReference type="OrthoDB" id="995477at2759"/>
<feature type="domain" description="S1 motif" evidence="1">
    <location>
        <begin position="245"/>
        <end position="318"/>
    </location>
</feature>
<evidence type="ECO:0000313" key="2">
    <source>
        <dbReference type="Proteomes" id="UP000695026"/>
    </source>
</evidence>
<protein>
    <submittedName>
        <fullName evidence="3">S1 RNA-binding domain-containing protein 1-like</fullName>
    </submittedName>
</protein>
<dbReference type="InterPro" id="IPR003029">
    <property type="entry name" value="S1_domain"/>
</dbReference>
<feature type="non-terminal residue" evidence="3">
    <location>
        <position position="1"/>
    </location>
</feature>
<evidence type="ECO:0000259" key="1">
    <source>
        <dbReference type="PROSITE" id="PS50126"/>
    </source>
</evidence>
<dbReference type="GeneID" id="103049005"/>
<dbReference type="GO" id="GO:0003735">
    <property type="term" value="F:structural constituent of ribosome"/>
    <property type="evidence" value="ECO:0007669"/>
    <property type="project" value="TreeGrafter"/>
</dbReference>
<dbReference type="AlphaFoldDB" id="A0A9F2W904"/>
<dbReference type="FunFam" id="2.40.50.140:FF:000146">
    <property type="entry name" value="S1 RNA-binding domain-containing protein 1"/>
    <property type="match status" value="1"/>
</dbReference>
<dbReference type="InterPro" id="IPR044146">
    <property type="entry name" value="S1_Tex"/>
</dbReference>
<dbReference type="Pfam" id="PF00575">
    <property type="entry name" value="S1"/>
    <property type="match status" value="1"/>
</dbReference>
<dbReference type="SUPFAM" id="SSF47781">
    <property type="entry name" value="RuvA domain 2-like"/>
    <property type="match status" value="2"/>
</dbReference>
<dbReference type="GO" id="GO:0006412">
    <property type="term" value="P:translation"/>
    <property type="evidence" value="ECO:0007669"/>
    <property type="project" value="TreeGrafter"/>
</dbReference>
<dbReference type="PANTHER" id="PTHR10724">
    <property type="entry name" value="30S RIBOSOMAL PROTEIN S1"/>
    <property type="match status" value="1"/>
</dbReference>
<gene>
    <name evidence="3" type="primary">LOC103049005</name>
</gene>
<accession>A0A9F2W904</accession>
<proteinExistence type="predicted"/>
<keyword evidence="2" id="KW-1185">Reference proteome</keyword>
<organism evidence="2 3">
    <name type="scientific">Python bivittatus</name>
    <name type="common">Burmese python</name>
    <name type="synonym">Python molurus bivittatus</name>
    <dbReference type="NCBI Taxonomy" id="176946"/>
    <lineage>
        <taxon>Eukaryota</taxon>
        <taxon>Metazoa</taxon>
        <taxon>Chordata</taxon>
        <taxon>Craniata</taxon>
        <taxon>Vertebrata</taxon>
        <taxon>Euteleostomi</taxon>
        <taxon>Lepidosauria</taxon>
        <taxon>Squamata</taxon>
        <taxon>Bifurcata</taxon>
        <taxon>Unidentata</taxon>
        <taxon>Episquamata</taxon>
        <taxon>Toxicofera</taxon>
        <taxon>Serpentes</taxon>
        <taxon>Henophidia</taxon>
        <taxon>Pythonidae</taxon>
        <taxon>Python</taxon>
    </lineage>
</organism>
<dbReference type="SUPFAM" id="SSF50249">
    <property type="entry name" value="Nucleic acid-binding proteins"/>
    <property type="match status" value="1"/>
</dbReference>
<dbReference type="Pfam" id="PF12836">
    <property type="entry name" value="HHH_3"/>
    <property type="match status" value="1"/>
</dbReference>
<dbReference type="Gene3D" id="1.10.150.310">
    <property type="entry name" value="Tex RuvX-like domain-like"/>
    <property type="match status" value="1"/>
</dbReference>
<dbReference type="PROSITE" id="PS50126">
    <property type="entry name" value="S1"/>
    <property type="match status" value="1"/>
</dbReference>
<reference evidence="3" key="1">
    <citation type="submission" date="2025-08" db="UniProtKB">
        <authorList>
            <consortium name="RefSeq"/>
        </authorList>
    </citation>
    <scope>IDENTIFICATION</scope>
    <source>
        <tissue evidence="3">Liver</tissue>
    </source>
</reference>
<evidence type="ECO:0000313" key="3">
    <source>
        <dbReference type="RefSeq" id="XP_007432576.2"/>
    </source>
</evidence>
<dbReference type="CDD" id="cd05685">
    <property type="entry name" value="S1_Tex"/>
    <property type="match status" value="1"/>
</dbReference>
<dbReference type="Gene3D" id="2.40.50.140">
    <property type="entry name" value="Nucleic acid-binding proteins"/>
    <property type="match status" value="1"/>
</dbReference>
<dbReference type="SMART" id="SM00316">
    <property type="entry name" value="S1"/>
    <property type="match status" value="1"/>
</dbReference>
<name>A0A9F2W904_PYTBI</name>